<accession>A0A0C2SN71</accession>
<dbReference type="HOGENOM" id="CLU_874262_0_0_1"/>
<protein>
    <submittedName>
        <fullName evidence="2">Uncharacterized protein</fullName>
    </submittedName>
</protein>
<dbReference type="Proteomes" id="UP000054549">
    <property type="component" value="Unassembled WGS sequence"/>
</dbReference>
<dbReference type="InParanoid" id="A0A0C2SN71"/>
<gene>
    <name evidence="2" type="ORF">M378DRAFT_178645</name>
</gene>
<evidence type="ECO:0000313" key="2">
    <source>
        <dbReference type="EMBL" id="KIL64675.1"/>
    </source>
</evidence>
<proteinExistence type="predicted"/>
<evidence type="ECO:0000256" key="1">
    <source>
        <dbReference type="SAM" id="Phobius"/>
    </source>
</evidence>
<evidence type="ECO:0000313" key="3">
    <source>
        <dbReference type="Proteomes" id="UP000054549"/>
    </source>
</evidence>
<keyword evidence="1" id="KW-0812">Transmembrane</keyword>
<feature type="transmembrane region" description="Helical" evidence="1">
    <location>
        <begin position="162"/>
        <end position="185"/>
    </location>
</feature>
<sequence>MGLESLSRAAHVKEGSQGTAVLDVEEQEIVEEVQKTTDDTDKAPNQYEHMIVALRRLESSLDGYLGDHIQEIKNLHEAALLPVVNADLDKRDNSNGTKDSGHATASHIYTHVKHIDEFLKAYTENVRVLQKKLQQNDGQADNDVEIDEVKYKSMLEQFNMQLLVSTFTAGIILAWCSLVKVLQINGAHAELLYNVGLLLSLLAIAFHFFNILLSGRCVALCSDHTGLKDHNMRYFYNVLETCEQLYLHGMLMFGVAVLEMTFIMFDQVVYPAVFCGAVALGIAVLAAGQFRKLSVLYQNMIRIKALAWTVGRRVGRKR</sequence>
<feature type="transmembrane region" description="Helical" evidence="1">
    <location>
        <begin position="268"/>
        <end position="290"/>
    </location>
</feature>
<dbReference type="AlphaFoldDB" id="A0A0C2SN71"/>
<organism evidence="2 3">
    <name type="scientific">Amanita muscaria (strain Koide BX008)</name>
    <dbReference type="NCBI Taxonomy" id="946122"/>
    <lineage>
        <taxon>Eukaryota</taxon>
        <taxon>Fungi</taxon>
        <taxon>Dikarya</taxon>
        <taxon>Basidiomycota</taxon>
        <taxon>Agaricomycotina</taxon>
        <taxon>Agaricomycetes</taxon>
        <taxon>Agaricomycetidae</taxon>
        <taxon>Agaricales</taxon>
        <taxon>Pluteineae</taxon>
        <taxon>Amanitaceae</taxon>
        <taxon>Amanita</taxon>
    </lineage>
</organism>
<reference evidence="2 3" key="1">
    <citation type="submission" date="2014-04" db="EMBL/GenBank/DDBJ databases">
        <title>Evolutionary Origins and Diversification of the Mycorrhizal Mutualists.</title>
        <authorList>
            <consortium name="DOE Joint Genome Institute"/>
            <consortium name="Mycorrhizal Genomics Consortium"/>
            <person name="Kohler A."/>
            <person name="Kuo A."/>
            <person name="Nagy L.G."/>
            <person name="Floudas D."/>
            <person name="Copeland A."/>
            <person name="Barry K.W."/>
            <person name="Cichocki N."/>
            <person name="Veneault-Fourrey C."/>
            <person name="LaButti K."/>
            <person name="Lindquist E.A."/>
            <person name="Lipzen A."/>
            <person name="Lundell T."/>
            <person name="Morin E."/>
            <person name="Murat C."/>
            <person name="Riley R."/>
            <person name="Ohm R."/>
            <person name="Sun H."/>
            <person name="Tunlid A."/>
            <person name="Henrissat B."/>
            <person name="Grigoriev I.V."/>
            <person name="Hibbett D.S."/>
            <person name="Martin F."/>
        </authorList>
    </citation>
    <scope>NUCLEOTIDE SEQUENCE [LARGE SCALE GENOMIC DNA]</scope>
    <source>
        <strain evidence="2 3">Koide BX008</strain>
    </source>
</reference>
<keyword evidence="1" id="KW-1133">Transmembrane helix</keyword>
<dbReference type="EMBL" id="KN818247">
    <property type="protein sequence ID" value="KIL64675.1"/>
    <property type="molecule type" value="Genomic_DNA"/>
</dbReference>
<dbReference type="OrthoDB" id="3062838at2759"/>
<name>A0A0C2SN71_AMAMK</name>
<keyword evidence="3" id="KW-1185">Reference proteome</keyword>
<feature type="transmembrane region" description="Helical" evidence="1">
    <location>
        <begin position="191"/>
        <end position="213"/>
    </location>
</feature>
<keyword evidence="1" id="KW-0472">Membrane</keyword>